<evidence type="ECO:0000256" key="4">
    <source>
        <dbReference type="ARBA" id="ARBA00022692"/>
    </source>
</evidence>
<dbReference type="OrthoDB" id="435170at2759"/>
<reference evidence="10" key="1">
    <citation type="submission" date="2021-02" db="EMBL/GenBank/DDBJ databases">
        <authorList>
            <person name="Dougan E. K."/>
            <person name="Rhodes N."/>
            <person name="Thang M."/>
            <person name="Chan C."/>
        </authorList>
    </citation>
    <scope>NUCLEOTIDE SEQUENCE</scope>
</reference>
<feature type="repeat" description="Solcar" evidence="8">
    <location>
        <begin position="8"/>
        <end position="95"/>
    </location>
</feature>
<sequence length="188" mass="19819">MSKLTISENLIASGIAVVGATVVTHPIDVVKVQLQLSAKDAQADSFSIRRFVSFWGKFQSRVGLPGLFSGVRAAGLRAATYGSVRIGLCEPLQQAAGNKTQGALAAGVLATVVGNPFEVLKVRLQARPGAVGELQLLRSMLQEDLVEGIAAFGRGFGWAAARSALLTASQVVPYEARQQPCHQLAHVK</sequence>
<protein>
    <submittedName>
        <fullName evidence="10">PUMP2 protein</fullName>
    </submittedName>
</protein>
<evidence type="ECO:0000313" key="10">
    <source>
        <dbReference type="EMBL" id="CAE7944859.1"/>
    </source>
</evidence>
<feature type="repeat" description="Solcar" evidence="8">
    <location>
        <begin position="98"/>
        <end position="180"/>
    </location>
</feature>
<evidence type="ECO:0000256" key="8">
    <source>
        <dbReference type="PROSITE-ProRule" id="PRU00282"/>
    </source>
</evidence>
<accession>A0A813CM85</accession>
<dbReference type="GO" id="GO:0016020">
    <property type="term" value="C:membrane"/>
    <property type="evidence" value="ECO:0007669"/>
    <property type="project" value="UniProtKB-SubCell"/>
</dbReference>
<dbReference type="PROSITE" id="PS50920">
    <property type="entry name" value="SOLCAR"/>
    <property type="match status" value="2"/>
</dbReference>
<comment type="caution">
    <text evidence="10">The sequence shown here is derived from an EMBL/GenBank/DDBJ whole genome shotgun (WGS) entry which is preliminary data.</text>
</comment>
<keyword evidence="5" id="KW-0677">Repeat</keyword>
<organism evidence="10 11">
    <name type="scientific">Symbiodinium necroappetens</name>
    <dbReference type="NCBI Taxonomy" id="1628268"/>
    <lineage>
        <taxon>Eukaryota</taxon>
        <taxon>Sar</taxon>
        <taxon>Alveolata</taxon>
        <taxon>Dinophyceae</taxon>
        <taxon>Suessiales</taxon>
        <taxon>Symbiodiniaceae</taxon>
        <taxon>Symbiodinium</taxon>
    </lineage>
</organism>
<dbReference type="SUPFAM" id="SSF103506">
    <property type="entry name" value="Mitochondrial carrier"/>
    <property type="match status" value="1"/>
</dbReference>
<comment type="subcellular location">
    <subcellularLocation>
        <location evidence="1">Membrane</location>
        <topology evidence="1">Multi-pass membrane protein</topology>
    </subcellularLocation>
</comment>
<dbReference type="Proteomes" id="UP000601435">
    <property type="component" value="Unassembled WGS sequence"/>
</dbReference>
<dbReference type="Pfam" id="PF00153">
    <property type="entry name" value="Mito_carr"/>
    <property type="match status" value="2"/>
</dbReference>
<dbReference type="PANTHER" id="PTHR45618">
    <property type="entry name" value="MITOCHONDRIAL DICARBOXYLATE CARRIER-RELATED"/>
    <property type="match status" value="1"/>
</dbReference>
<dbReference type="EMBL" id="CAJNJA010102497">
    <property type="protein sequence ID" value="CAE7944859.1"/>
    <property type="molecule type" value="Genomic_DNA"/>
</dbReference>
<keyword evidence="4 8" id="KW-0812">Transmembrane</keyword>
<keyword evidence="6" id="KW-1133">Transmembrane helix</keyword>
<evidence type="ECO:0000256" key="1">
    <source>
        <dbReference type="ARBA" id="ARBA00004141"/>
    </source>
</evidence>
<evidence type="ECO:0000256" key="3">
    <source>
        <dbReference type="ARBA" id="ARBA00022448"/>
    </source>
</evidence>
<name>A0A813CM85_9DINO</name>
<evidence type="ECO:0000256" key="2">
    <source>
        <dbReference type="ARBA" id="ARBA00006375"/>
    </source>
</evidence>
<gene>
    <name evidence="10" type="primary">PUMP2</name>
    <name evidence="10" type="ORF">SNEC2469_LOCUS35432</name>
</gene>
<dbReference type="InterPro" id="IPR023395">
    <property type="entry name" value="MCP_dom_sf"/>
</dbReference>
<evidence type="ECO:0000256" key="7">
    <source>
        <dbReference type="ARBA" id="ARBA00023136"/>
    </source>
</evidence>
<evidence type="ECO:0000256" key="5">
    <source>
        <dbReference type="ARBA" id="ARBA00022737"/>
    </source>
</evidence>
<dbReference type="AlphaFoldDB" id="A0A813CM85"/>
<keyword evidence="3 9" id="KW-0813">Transport</keyword>
<dbReference type="InterPro" id="IPR050391">
    <property type="entry name" value="Mito_Metabolite_Transporter"/>
</dbReference>
<comment type="similarity">
    <text evidence="2 9">Belongs to the mitochondrial carrier (TC 2.A.29) family.</text>
</comment>
<keyword evidence="7 8" id="KW-0472">Membrane</keyword>
<proteinExistence type="inferred from homology"/>
<keyword evidence="11" id="KW-1185">Reference proteome</keyword>
<evidence type="ECO:0000313" key="11">
    <source>
        <dbReference type="Proteomes" id="UP000601435"/>
    </source>
</evidence>
<evidence type="ECO:0000256" key="6">
    <source>
        <dbReference type="ARBA" id="ARBA00022989"/>
    </source>
</evidence>
<dbReference type="Gene3D" id="1.50.40.10">
    <property type="entry name" value="Mitochondrial carrier domain"/>
    <property type="match status" value="1"/>
</dbReference>
<evidence type="ECO:0000256" key="9">
    <source>
        <dbReference type="RuleBase" id="RU000488"/>
    </source>
</evidence>
<dbReference type="InterPro" id="IPR018108">
    <property type="entry name" value="MCP_transmembrane"/>
</dbReference>